<reference evidence="1 2" key="1">
    <citation type="submission" date="2022-06" db="EMBL/GenBank/DDBJ databases">
        <title>Isolation of gut microbiota from human fecal samples.</title>
        <authorList>
            <person name="Pamer E.G."/>
            <person name="Barat B."/>
            <person name="Waligurski E."/>
            <person name="Medina S."/>
            <person name="Paddock L."/>
            <person name="Mostad J."/>
        </authorList>
    </citation>
    <scope>NUCLEOTIDE SEQUENCE [LARGE SCALE GENOMIC DNA]</scope>
    <source>
        <strain evidence="1 2">DFI.9.73</strain>
    </source>
</reference>
<dbReference type="Proteomes" id="UP001524473">
    <property type="component" value="Unassembled WGS sequence"/>
</dbReference>
<dbReference type="EMBL" id="JANFZH010000022">
    <property type="protein sequence ID" value="MCQ4840356.1"/>
    <property type="molecule type" value="Genomic_DNA"/>
</dbReference>
<protein>
    <submittedName>
        <fullName evidence="1">Virulence protein</fullName>
    </submittedName>
</protein>
<evidence type="ECO:0000313" key="1">
    <source>
        <dbReference type="EMBL" id="MCQ4840356.1"/>
    </source>
</evidence>
<sequence length="226" mass="25571">MTITINATGVERKRLVQTIAQWLGCEAKYLGVPSCAYQVDYFTIEKNGSLTFDDSADSEVIERLLQHIYDEGFDIDQSHTEDEEEITGVCVSMPRSLFTDSNLENLKAIVAAKGNLIKKALDTDELPIEVTDTKVSFPWFVGTPTPEELKAYDTFICKLCEMARNQKRVSAKEKEVDNEKYAFRCFLLRLGFIGAEFKNERKILLRNLTGSSAFRSGQPKEVEVCE</sequence>
<name>A0ABT1S0A1_9FIRM</name>
<evidence type="ECO:0000313" key="2">
    <source>
        <dbReference type="Proteomes" id="UP001524473"/>
    </source>
</evidence>
<proteinExistence type="predicted"/>
<keyword evidence="2" id="KW-1185">Reference proteome</keyword>
<dbReference type="RefSeq" id="WP_256191940.1">
    <property type="nucleotide sequence ID" value="NZ_JANFZG010000020.1"/>
</dbReference>
<organism evidence="1 2">
    <name type="scientific">Neglectibacter timonensis</name>
    <dbReference type="NCBI Taxonomy" id="1776382"/>
    <lineage>
        <taxon>Bacteria</taxon>
        <taxon>Bacillati</taxon>
        <taxon>Bacillota</taxon>
        <taxon>Clostridia</taxon>
        <taxon>Eubacteriales</taxon>
        <taxon>Oscillospiraceae</taxon>
        <taxon>Neglectibacter</taxon>
    </lineage>
</organism>
<gene>
    <name evidence="1" type="ORF">NE695_10590</name>
</gene>
<comment type="caution">
    <text evidence="1">The sequence shown here is derived from an EMBL/GenBank/DDBJ whole genome shotgun (WGS) entry which is preliminary data.</text>
</comment>
<accession>A0ABT1S0A1</accession>